<dbReference type="Ensembl" id="ENSCVAT00000005033.1">
    <property type="protein sequence ID" value="ENSCVAP00000024105.1"/>
    <property type="gene ID" value="ENSCVAG00000007966.1"/>
</dbReference>
<dbReference type="Proteomes" id="UP000265020">
    <property type="component" value="Unassembled WGS sequence"/>
</dbReference>
<dbReference type="InterPro" id="IPR036179">
    <property type="entry name" value="Ig-like_dom_sf"/>
</dbReference>
<dbReference type="SMART" id="SM00406">
    <property type="entry name" value="IGv"/>
    <property type="match status" value="1"/>
</dbReference>
<reference evidence="5" key="1">
    <citation type="submission" date="2025-08" db="UniProtKB">
        <authorList>
            <consortium name="Ensembl"/>
        </authorList>
    </citation>
    <scope>IDENTIFICATION</scope>
</reference>
<evidence type="ECO:0000256" key="3">
    <source>
        <dbReference type="ARBA" id="ARBA00043265"/>
    </source>
</evidence>
<dbReference type="GO" id="GO:0019814">
    <property type="term" value="C:immunoglobulin complex"/>
    <property type="evidence" value="ECO:0007669"/>
    <property type="project" value="UniProtKB-KW"/>
</dbReference>
<dbReference type="Gene3D" id="2.60.40.10">
    <property type="entry name" value="Immunoglobulins"/>
    <property type="match status" value="1"/>
</dbReference>
<dbReference type="InterPro" id="IPR013106">
    <property type="entry name" value="Ig_V-set"/>
</dbReference>
<dbReference type="GeneTree" id="ENSGT01020000230358"/>
<dbReference type="InterPro" id="IPR013783">
    <property type="entry name" value="Ig-like_fold"/>
</dbReference>
<dbReference type="OMA" id="ITENIHF"/>
<dbReference type="PROSITE" id="PS50835">
    <property type="entry name" value="IG_LIKE"/>
    <property type="match status" value="1"/>
</dbReference>
<evidence type="ECO:0000256" key="2">
    <source>
        <dbReference type="ARBA" id="ARBA00023130"/>
    </source>
</evidence>
<dbReference type="InterPro" id="IPR003599">
    <property type="entry name" value="Ig_sub"/>
</dbReference>
<organism evidence="5 6">
    <name type="scientific">Cyprinodon variegatus</name>
    <name type="common">Sheepshead minnow</name>
    <dbReference type="NCBI Taxonomy" id="28743"/>
    <lineage>
        <taxon>Eukaryota</taxon>
        <taxon>Metazoa</taxon>
        <taxon>Chordata</taxon>
        <taxon>Craniata</taxon>
        <taxon>Vertebrata</taxon>
        <taxon>Euteleostomi</taxon>
        <taxon>Actinopterygii</taxon>
        <taxon>Neopterygii</taxon>
        <taxon>Teleostei</taxon>
        <taxon>Neoteleostei</taxon>
        <taxon>Acanthomorphata</taxon>
        <taxon>Ovalentaria</taxon>
        <taxon>Atherinomorphae</taxon>
        <taxon>Cyprinodontiformes</taxon>
        <taxon>Cyprinodontidae</taxon>
        <taxon>Cyprinodon</taxon>
    </lineage>
</organism>
<dbReference type="GO" id="GO:0002250">
    <property type="term" value="P:adaptive immune response"/>
    <property type="evidence" value="ECO:0007669"/>
    <property type="project" value="UniProtKB-KW"/>
</dbReference>
<dbReference type="FunFam" id="2.60.40.10:FF:001648">
    <property type="entry name" value="Immunoglobulin heavy variable 4-3"/>
    <property type="match status" value="1"/>
</dbReference>
<keyword evidence="2" id="KW-1064">Adaptive immunity</keyword>
<dbReference type="PANTHER" id="PTHR23266">
    <property type="entry name" value="IMMUNOGLOBULIN HEAVY CHAIN"/>
    <property type="match status" value="1"/>
</dbReference>
<dbReference type="AlphaFoldDB" id="A0A3Q2GEK7"/>
<dbReference type="SMART" id="SM00409">
    <property type="entry name" value="IG"/>
    <property type="match status" value="1"/>
</dbReference>
<sequence length="163" mass="18203">MCCEFGSLNVKYMIILTDVRCEQLTQPASMTVQPGQSLTISCQVSYSVSSYQTHWIRQPAGKALEWIGYMCEGCSGNRKDSLKNKFSITVHASSKTVTLNGNNMQPQDTAVYYCSEDVVQNTRGGALTPLIYSRFRSIHFFVVPLGTATNCCSLHTKINYFSR</sequence>
<dbReference type="InterPro" id="IPR007110">
    <property type="entry name" value="Ig-like_dom"/>
</dbReference>
<accession>A0A3Q2GEK7</accession>
<dbReference type="Pfam" id="PF07686">
    <property type="entry name" value="V-set"/>
    <property type="match status" value="1"/>
</dbReference>
<dbReference type="GO" id="GO:0005576">
    <property type="term" value="C:extracellular region"/>
    <property type="evidence" value="ECO:0007669"/>
    <property type="project" value="UniProtKB-ARBA"/>
</dbReference>
<protein>
    <recommendedName>
        <fullName evidence="4">Ig-like domain-containing protein</fullName>
    </recommendedName>
</protein>
<evidence type="ECO:0000313" key="5">
    <source>
        <dbReference type="Ensembl" id="ENSCVAP00000024105.1"/>
    </source>
</evidence>
<evidence type="ECO:0000256" key="1">
    <source>
        <dbReference type="ARBA" id="ARBA00022859"/>
    </source>
</evidence>
<name>A0A3Q2GEK7_CYPVA</name>
<reference evidence="5" key="2">
    <citation type="submission" date="2025-09" db="UniProtKB">
        <authorList>
            <consortium name="Ensembl"/>
        </authorList>
    </citation>
    <scope>IDENTIFICATION</scope>
</reference>
<feature type="domain" description="Ig-like" evidence="4">
    <location>
        <begin position="22"/>
        <end position="114"/>
    </location>
</feature>
<dbReference type="InterPro" id="IPR050199">
    <property type="entry name" value="IgHV"/>
</dbReference>
<proteinExistence type="predicted"/>
<evidence type="ECO:0000259" key="4">
    <source>
        <dbReference type="PROSITE" id="PS50835"/>
    </source>
</evidence>
<keyword evidence="1" id="KW-0391">Immunity</keyword>
<keyword evidence="6" id="KW-1185">Reference proteome</keyword>
<evidence type="ECO:0000313" key="6">
    <source>
        <dbReference type="Proteomes" id="UP000265020"/>
    </source>
</evidence>
<dbReference type="SUPFAM" id="SSF48726">
    <property type="entry name" value="Immunoglobulin"/>
    <property type="match status" value="1"/>
</dbReference>
<keyword evidence="3" id="KW-1280">Immunoglobulin</keyword>